<feature type="region of interest" description="Disordered" evidence="1">
    <location>
        <begin position="60"/>
        <end position="106"/>
    </location>
</feature>
<name>A0A367EUD4_9ACTN</name>
<feature type="compositionally biased region" description="Basic and acidic residues" evidence="1">
    <location>
        <begin position="8"/>
        <end position="24"/>
    </location>
</feature>
<organism evidence="2 3">
    <name type="scientific">Streptomyces diacarni</name>
    <dbReference type="NCBI Taxonomy" id="2800381"/>
    <lineage>
        <taxon>Bacteria</taxon>
        <taxon>Bacillati</taxon>
        <taxon>Actinomycetota</taxon>
        <taxon>Actinomycetes</taxon>
        <taxon>Kitasatosporales</taxon>
        <taxon>Streptomycetaceae</taxon>
        <taxon>Streptomyces</taxon>
    </lineage>
</organism>
<feature type="region of interest" description="Disordered" evidence="1">
    <location>
        <begin position="1"/>
        <end position="25"/>
    </location>
</feature>
<accession>A0A367EUD4</accession>
<evidence type="ECO:0000256" key="1">
    <source>
        <dbReference type="SAM" id="MobiDB-lite"/>
    </source>
</evidence>
<dbReference type="Proteomes" id="UP000252914">
    <property type="component" value="Unassembled WGS sequence"/>
</dbReference>
<gene>
    <name evidence="2" type="ORF">DTL70_17230</name>
</gene>
<keyword evidence="3" id="KW-1185">Reference proteome</keyword>
<proteinExistence type="predicted"/>
<comment type="caution">
    <text evidence="2">The sequence shown here is derived from an EMBL/GenBank/DDBJ whole genome shotgun (WGS) entry which is preliminary data.</text>
</comment>
<sequence length="185" mass="19183">MAAGAATSRERGAPADRSPLHSDGELTLVSLAAGAGLRRDKLTRKHTGLKDLSYALVEARGHSPGPGTDAPCTSPPTGRKRARRCGGRWSRAARRSAAPTSLSGADLGKRKASIVSSQGVSTANMMLSSPTARSAYSRALGPSIPGVTVASPAKRLGWGRRSAPTAVRGPRLKPGGRRRPTGRCR</sequence>
<dbReference type="EMBL" id="QOIN01000046">
    <property type="protein sequence ID" value="RCG21215.1"/>
    <property type="molecule type" value="Genomic_DNA"/>
</dbReference>
<evidence type="ECO:0000313" key="3">
    <source>
        <dbReference type="Proteomes" id="UP000252914"/>
    </source>
</evidence>
<dbReference type="AlphaFoldDB" id="A0A367EUD4"/>
<evidence type="ECO:0000313" key="2">
    <source>
        <dbReference type="EMBL" id="RCG21215.1"/>
    </source>
</evidence>
<protein>
    <submittedName>
        <fullName evidence="2">Uncharacterized protein</fullName>
    </submittedName>
</protein>
<feature type="region of interest" description="Disordered" evidence="1">
    <location>
        <begin position="145"/>
        <end position="185"/>
    </location>
</feature>
<reference evidence="2 3" key="1">
    <citation type="submission" date="2018-06" db="EMBL/GenBank/DDBJ databases">
        <title>Streptomyces reniochalinae sp. nov. and Streptomyces diacarnus sp. nov. from marine sponges.</title>
        <authorList>
            <person name="Li L."/>
        </authorList>
    </citation>
    <scope>NUCLEOTIDE SEQUENCE [LARGE SCALE GENOMIC DNA]</scope>
    <source>
        <strain evidence="2 3">LHW51701</strain>
    </source>
</reference>
<feature type="compositionally biased region" description="Basic residues" evidence="1">
    <location>
        <begin position="170"/>
        <end position="185"/>
    </location>
</feature>
<feature type="compositionally biased region" description="Basic residues" evidence="1">
    <location>
        <begin position="78"/>
        <end position="94"/>
    </location>
</feature>